<accession>A0AA88A6T4</accession>
<comment type="caution">
    <text evidence="1">The sequence shown here is derived from an EMBL/GenBank/DDBJ whole genome shotgun (WGS) entry which is preliminary data.</text>
</comment>
<keyword evidence="2" id="KW-1185">Reference proteome</keyword>
<evidence type="ECO:0000313" key="2">
    <source>
        <dbReference type="Proteomes" id="UP001187192"/>
    </source>
</evidence>
<gene>
    <name evidence="1" type="ORF">TIFTF001_016722</name>
</gene>
<sequence length="160" mass="17672">MLFESGGIPCSHIFTVIKHLSLPHVPDSLILPRWRKDVKATTKVPMAQQVLVPDDIMEATRLSSIAADFATLGMPVLLVNIMTLPRATTQTPDLVNINIPPYNSRPSLKRITTQTSTPMVEFRIIHHSSSSPTRYLPPATVYILHPPPPQTASLFSETIA</sequence>
<reference evidence="1" key="1">
    <citation type="submission" date="2023-07" db="EMBL/GenBank/DDBJ databases">
        <title>draft genome sequence of fig (Ficus carica).</title>
        <authorList>
            <person name="Takahashi T."/>
            <person name="Nishimura K."/>
        </authorList>
    </citation>
    <scope>NUCLEOTIDE SEQUENCE</scope>
</reference>
<evidence type="ECO:0000313" key="1">
    <source>
        <dbReference type="EMBL" id="GMN47552.1"/>
    </source>
</evidence>
<organism evidence="1 2">
    <name type="scientific">Ficus carica</name>
    <name type="common">Common fig</name>
    <dbReference type="NCBI Taxonomy" id="3494"/>
    <lineage>
        <taxon>Eukaryota</taxon>
        <taxon>Viridiplantae</taxon>
        <taxon>Streptophyta</taxon>
        <taxon>Embryophyta</taxon>
        <taxon>Tracheophyta</taxon>
        <taxon>Spermatophyta</taxon>
        <taxon>Magnoliopsida</taxon>
        <taxon>eudicotyledons</taxon>
        <taxon>Gunneridae</taxon>
        <taxon>Pentapetalae</taxon>
        <taxon>rosids</taxon>
        <taxon>fabids</taxon>
        <taxon>Rosales</taxon>
        <taxon>Moraceae</taxon>
        <taxon>Ficeae</taxon>
        <taxon>Ficus</taxon>
    </lineage>
</organism>
<dbReference type="AlphaFoldDB" id="A0AA88A6T4"/>
<name>A0AA88A6T4_FICCA</name>
<proteinExistence type="predicted"/>
<dbReference type="Proteomes" id="UP001187192">
    <property type="component" value="Unassembled WGS sequence"/>
</dbReference>
<dbReference type="EMBL" id="BTGU01000026">
    <property type="protein sequence ID" value="GMN47552.1"/>
    <property type="molecule type" value="Genomic_DNA"/>
</dbReference>
<protein>
    <submittedName>
        <fullName evidence="1">Uncharacterized protein</fullName>
    </submittedName>
</protein>